<accession>A0A1U7H1D6</accession>
<dbReference type="Proteomes" id="UP000186391">
    <property type="component" value="Unassembled WGS sequence"/>
</dbReference>
<comment type="similarity">
    <text evidence="1">Belongs to the glycosyltransferase group 1 family. Glycosyltransferase 4 subfamily.</text>
</comment>
<reference evidence="6 7" key="1">
    <citation type="submission" date="2016-11" db="EMBL/GenBank/DDBJ databases">
        <title>Draft Genome Sequences of Nine Cyanobacterial Strains from Diverse Habitats.</title>
        <authorList>
            <person name="Zhu T."/>
            <person name="Hou S."/>
            <person name="Lu X."/>
            <person name="Hess W.R."/>
        </authorList>
    </citation>
    <scope>NUCLEOTIDE SEQUENCE [LARGE SCALE GENOMIC DNA]</scope>
    <source>
        <strain evidence="6 7">NIES-592</strain>
    </source>
</reference>
<proteinExistence type="inferred from homology"/>
<evidence type="ECO:0000259" key="4">
    <source>
        <dbReference type="Pfam" id="PF00534"/>
    </source>
</evidence>
<dbReference type="Gene3D" id="3.40.50.2000">
    <property type="entry name" value="Glycogen Phosphorylase B"/>
    <property type="match status" value="2"/>
</dbReference>
<sequence length="406" mass="45073">MTQQLIGSKNHLQHRVKDKQPYQVVIVHPSAGVNWSGGSEIMAIELARRLSAYFEVELLSGSPCGCFSYPAGGIPRTYSYRLVRHPLITPLLGSLSNYPEIVIEHLTSFLPCAIRCLTRPADLIFPCNDYGGLAMAAFVRSLKGTPILFTEHNSLLGKGDDGSLVKNGQCLRRNLRFCPDRLVVFDEATAAFARTLKPTQPISIIPNGVNLDQFTCDGKQIDLGLPKPVVLCVASLNHKNQKRVELAIQAVSRFSEVSLLICGDGPDRAHFQSLGERLLSAERFAIRTFPFEQMPEIYRSVDAFTLPSIYEPFGLVYLEAMATGLPVVATEDEMRRYIIGDGGILCDVTNLDVYAHAIKDALSSNWSERAKQNVARFSWDAIALRYRDVILETIVQSKKKLSLQTN</sequence>
<keyword evidence="7" id="KW-1185">Reference proteome</keyword>
<keyword evidence="3 6" id="KW-0808">Transferase</keyword>
<evidence type="ECO:0000313" key="7">
    <source>
        <dbReference type="Proteomes" id="UP000186391"/>
    </source>
</evidence>
<evidence type="ECO:0000256" key="2">
    <source>
        <dbReference type="ARBA" id="ARBA00022676"/>
    </source>
</evidence>
<evidence type="ECO:0000256" key="1">
    <source>
        <dbReference type="ARBA" id="ARBA00009481"/>
    </source>
</evidence>
<name>A0A1U7H1D6_9CYAN</name>
<dbReference type="PANTHER" id="PTHR12526">
    <property type="entry name" value="GLYCOSYLTRANSFERASE"/>
    <property type="match status" value="1"/>
</dbReference>
<gene>
    <name evidence="6" type="ORF">NIES592_07910</name>
</gene>
<dbReference type="GO" id="GO:0016757">
    <property type="term" value="F:glycosyltransferase activity"/>
    <property type="evidence" value="ECO:0007669"/>
    <property type="project" value="UniProtKB-KW"/>
</dbReference>
<dbReference type="InterPro" id="IPR001296">
    <property type="entry name" value="Glyco_trans_1"/>
</dbReference>
<evidence type="ECO:0000256" key="3">
    <source>
        <dbReference type="ARBA" id="ARBA00022679"/>
    </source>
</evidence>
<dbReference type="AlphaFoldDB" id="A0A1U7H1D6"/>
<dbReference type="PANTHER" id="PTHR12526:SF640">
    <property type="entry name" value="COLANIC ACID BIOSYNTHESIS GLYCOSYLTRANSFERASE WCAL-RELATED"/>
    <property type="match status" value="1"/>
</dbReference>
<protein>
    <submittedName>
        <fullName evidence="6">Glycosyl transferase family 1</fullName>
    </submittedName>
</protein>
<dbReference type="SUPFAM" id="SSF53756">
    <property type="entry name" value="UDP-Glycosyltransferase/glycogen phosphorylase"/>
    <property type="match status" value="1"/>
</dbReference>
<evidence type="ECO:0000259" key="5">
    <source>
        <dbReference type="Pfam" id="PF13439"/>
    </source>
</evidence>
<dbReference type="OrthoDB" id="9806653at2"/>
<dbReference type="InterPro" id="IPR028098">
    <property type="entry name" value="Glyco_trans_4-like_N"/>
</dbReference>
<dbReference type="RefSeq" id="WP_073555393.1">
    <property type="nucleotide sequence ID" value="NZ_MRCA01000003.1"/>
</dbReference>
<dbReference type="Pfam" id="PF13439">
    <property type="entry name" value="Glyco_transf_4"/>
    <property type="match status" value="1"/>
</dbReference>
<dbReference type="EMBL" id="MRCA01000003">
    <property type="protein sequence ID" value="OKH14793.1"/>
    <property type="molecule type" value="Genomic_DNA"/>
</dbReference>
<comment type="caution">
    <text evidence="6">The sequence shown here is derived from an EMBL/GenBank/DDBJ whole genome shotgun (WGS) entry which is preliminary data.</text>
</comment>
<feature type="domain" description="Glycosyltransferase subfamily 4-like N-terminal" evidence="5">
    <location>
        <begin position="37"/>
        <end position="213"/>
    </location>
</feature>
<keyword evidence="2" id="KW-0328">Glycosyltransferase</keyword>
<feature type="domain" description="Glycosyl transferase family 1" evidence="4">
    <location>
        <begin position="225"/>
        <end position="370"/>
    </location>
</feature>
<organism evidence="6 7">
    <name type="scientific">Fischerella major NIES-592</name>
    <dbReference type="NCBI Taxonomy" id="210994"/>
    <lineage>
        <taxon>Bacteria</taxon>
        <taxon>Bacillati</taxon>
        <taxon>Cyanobacteriota</taxon>
        <taxon>Cyanophyceae</taxon>
        <taxon>Nostocales</taxon>
        <taxon>Hapalosiphonaceae</taxon>
        <taxon>Fischerella</taxon>
    </lineage>
</organism>
<dbReference type="Pfam" id="PF00534">
    <property type="entry name" value="Glycos_transf_1"/>
    <property type="match status" value="1"/>
</dbReference>
<evidence type="ECO:0000313" key="6">
    <source>
        <dbReference type="EMBL" id="OKH14793.1"/>
    </source>
</evidence>